<protein>
    <recommendedName>
        <fullName evidence="2">site-specific DNA-methyltransferase (adenine-specific)</fullName>
        <ecNumber evidence="2">2.1.1.72</ecNumber>
    </recommendedName>
</protein>
<dbReference type="InterPro" id="IPR002941">
    <property type="entry name" value="DNA_methylase_N4/N6"/>
</dbReference>
<dbReference type="STRING" id="395965.Msil_1946"/>
<keyword evidence="5" id="KW-0949">S-adenosyl-L-methionine</keyword>
<dbReference type="PROSITE" id="PS00092">
    <property type="entry name" value="N6_MTASE"/>
    <property type="match status" value="1"/>
</dbReference>
<dbReference type="OrthoDB" id="9816043at2"/>
<dbReference type="Gene3D" id="3.40.50.150">
    <property type="entry name" value="Vaccinia Virus protein VP39"/>
    <property type="match status" value="1"/>
</dbReference>
<dbReference type="InterPro" id="IPR002052">
    <property type="entry name" value="DNA_methylase_N6_adenine_CS"/>
</dbReference>
<dbReference type="EMBL" id="CP001280">
    <property type="protein sequence ID" value="ACK50889.1"/>
    <property type="molecule type" value="Genomic_DNA"/>
</dbReference>
<proteinExistence type="inferred from homology"/>
<feature type="domain" description="DNA methylase N-4/N-6" evidence="7">
    <location>
        <begin position="123"/>
        <end position="436"/>
    </location>
</feature>
<evidence type="ECO:0000256" key="2">
    <source>
        <dbReference type="ARBA" id="ARBA00011900"/>
    </source>
</evidence>
<evidence type="ECO:0000256" key="1">
    <source>
        <dbReference type="ARBA" id="ARBA00006594"/>
    </source>
</evidence>
<organism evidence="8 9">
    <name type="scientific">Methylocella silvestris (strain DSM 15510 / CIP 108128 / LMG 27833 / NCIMB 13906 / BL2)</name>
    <dbReference type="NCBI Taxonomy" id="395965"/>
    <lineage>
        <taxon>Bacteria</taxon>
        <taxon>Pseudomonadati</taxon>
        <taxon>Pseudomonadota</taxon>
        <taxon>Alphaproteobacteria</taxon>
        <taxon>Hyphomicrobiales</taxon>
        <taxon>Beijerinckiaceae</taxon>
        <taxon>Methylocella</taxon>
    </lineage>
</organism>
<comment type="similarity">
    <text evidence="1">Belongs to the N(4)/N(6)-methyltransferase family.</text>
</comment>
<dbReference type="KEGG" id="msl:Msil_1946"/>
<dbReference type="GO" id="GO:0003677">
    <property type="term" value="F:DNA binding"/>
    <property type="evidence" value="ECO:0007669"/>
    <property type="project" value="InterPro"/>
</dbReference>
<evidence type="ECO:0000256" key="6">
    <source>
        <dbReference type="ARBA" id="ARBA00047942"/>
    </source>
</evidence>
<sequence>MNKPEHTQPEKIDLRSMDVAEEKRGELKRSLGQAFPDIFAEGSIDFDQLKRALGEWVDPGKERFGLNWPGKAECMKIIQQPSPATLRPEREKSANFDEAENVFVEGDNLEVLKLLQKAYFGKVKLIYIDPPYNTGNEFIYPDNFTETLETYLAYTGQVDDERKRFSTNTDQSGRYHSRWMNMMFPRLYLARNLLRDDGAIFISIDDNEVHNLRALMDQIFGEENFVATIIWQKVYAPKNSAKFFSDDHDYILVYARNSDQWKPELLERTPEQDALYKNPDKDQRGPWMSDNLTARNFYGEGSYEVTGPSGKKFTPGKGRYWPVSQSKFNDLNADGRIWWGVSGDSMPRYKRYLSEVSAGRVPQTLWKYEEVGHTQDAKRELNKYVPYEETENTLNSVKPVNLIRRMIKIATKSDGDIVLDFFAGSGTTGQAVIEQSLDDGIRRRFIMVQLPEELPKPEANFKTISDFARARVKNVIAASQSDLLKKDSHGRGFRSFALDSSNFRSWDGGVSTSSDLESQLQLHVDHLRDAGEPEDVLYELLLKSGFPLATKVVKIDLNGAEVFSIEEGALLICLSKEITPELIDALAEANPLQVICLDEGFKGNDQLKTNAVQTFKARAQAEESEIVFKTV</sequence>
<comment type="catalytic activity">
    <reaction evidence="6">
        <text>a 2'-deoxyadenosine in DNA + S-adenosyl-L-methionine = an N(6)-methyl-2'-deoxyadenosine in DNA + S-adenosyl-L-homocysteine + H(+)</text>
        <dbReference type="Rhea" id="RHEA:15197"/>
        <dbReference type="Rhea" id="RHEA-COMP:12418"/>
        <dbReference type="Rhea" id="RHEA-COMP:12419"/>
        <dbReference type="ChEBI" id="CHEBI:15378"/>
        <dbReference type="ChEBI" id="CHEBI:57856"/>
        <dbReference type="ChEBI" id="CHEBI:59789"/>
        <dbReference type="ChEBI" id="CHEBI:90615"/>
        <dbReference type="ChEBI" id="CHEBI:90616"/>
        <dbReference type="EC" id="2.1.1.72"/>
    </reaction>
</comment>
<dbReference type="PIRSF" id="PIRSF015855">
    <property type="entry name" value="TypeIII_Mtase_mKpnI"/>
    <property type="match status" value="1"/>
</dbReference>
<evidence type="ECO:0000313" key="9">
    <source>
        <dbReference type="Proteomes" id="UP000002257"/>
    </source>
</evidence>
<evidence type="ECO:0000313" key="8">
    <source>
        <dbReference type="EMBL" id="ACK50889.1"/>
    </source>
</evidence>
<name>B8ENV3_METSB</name>
<dbReference type="REBASE" id="19446">
    <property type="entry name" value="M.MsiBL2ORF1946P"/>
</dbReference>
<dbReference type="GO" id="GO:0008170">
    <property type="term" value="F:N-methyltransferase activity"/>
    <property type="evidence" value="ECO:0007669"/>
    <property type="project" value="InterPro"/>
</dbReference>
<dbReference type="RefSeq" id="WP_012590959.1">
    <property type="nucleotide sequence ID" value="NC_011666.1"/>
</dbReference>
<evidence type="ECO:0000256" key="5">
    <source>
        <dbReference type="ARBA" id="ARBA00022691"/>
    </source>
</evidence>
<dbReference type="HOGENOM" id="CLU_020164_2_1_5"/>
<dbReference type="PRINTS" id="PR00506">
    <property type="entry name" value="D21N6MTFRASE"/>
</dbReference>
<dbReference type="InterPro" id="IPR029063">
    <property type="entry name" value="SAM-dependent_MTases_sf"/>
</dbReference>
<dbReference type="Pfam" id="PF01555">
    <property type="entry name" value="N6_N4_Mtase"/>
    <property type="match status" value="1"/>
</dbReference>
<dbReference type="SUPFAM" id="SSF53335">
    <property type="entry name" value="S-adenosyl-L-methionine-dependent methyltransferases"/>
    <property type="match status" value="1"/>
</dbReference>
<evidence type="ECO:0000256" key="4">
    <source>
        <dbReference type="ARBA" id="ARBA00022679"/>
    </source>
</evidence>
<keyword evidence="3 8" id="KW-0489">Methyltransferase</keyword>
<dbReference type="GO" id="GO:0009007">
    <property type="term" value="F:site-specific DNA-methyltransferase (adenine-specific) activity"/>
    <property type="evidence" value="ECO:0007669"/>
    <property type="project" value="UniProtKB-EC"/>
</dbReference>
<dbReference type="GO" id="GO:0032259">
    <property type="term" value="P:methylation"/>
    <property type="evidence" value="ECO:0007669"/>
    <property type="project" value="UniProtKB-KW"/>
</dbReference>
<accession>B8ENV3</accession>
<evidence type="ECO:0000256" key="3">
    <source>
        <dbReference type="ARBA" id="ARBA00022603"/>
    </source>
</evidence>
<dbReference type="AlphaFoldDB" id="B8ENV3"/>
<gene>
    <name evidence="8" type="ordered locus">Msil_1946</name>
</gene>
<dbReference type="InterPro" id="IPR002295">
    <property type="entry name" value="N4/N6-MTase_EcoPI_Mod-like"/>
</dbReference>
<reference evidence="8 9" key="1">
    <citation type="journal article" date="2010" name="J. Bacteriol.">
        <title>Complete genome sequence of the aerobic facultative methanotroph Methylocella silvestris BL2.</title>
        <authorList>
            <person name="Chen Y."/>
            <person name="Crombie A."/>
            <person name="Rahman M.T."/>
            <person name="Dedysh S.N."/>
            <person name="Liesack W."/>
            <person name="Stott M.B."/>
            <person name="Alam M."/>
            <person name="Theisen A.R."/>
            <person name="Murrell J.C."/>
            <person name="Dunfield P.F."/>
        </authorList>
    </citation>
    <scope>NUCLEOTIDE SEQUENCE [LARGE SCALE GENOMIC DNA]</scope>
    <source>
        <strain evidence="9">DSM 15510 / CIP 108128 / LMG 27833 / NCIMB 13906 / BL2</strain>
    </source>
</reference>
<keyword evidence="4 8" id="KW-0808">Transferase</keyword>
<dbReference type="Proteomes" id="UP000002257">
    <property type="component" value="Chromosome"/>
</dbReference>
<dbReference type="eggNOG" id="COG2189">
    <property type="taxonomic scope" value="Bacteria"/>
</dbReference>
<evidence type="ECO:0000259" key="7">
    <source>
        <dbReference type="Pfam" id="PF01555"/>
    </source>
</evidence>
<dbReference type="EC" id="2.1.1.72" evidence="2"/>
<keyword evidence="9" id="KW-1185">Reference proteome</keyword>